<reference evidence="4" key="1">
    <citation type="journal article" date="2019" name="Int. J. Syst. Evol. Microbiol.">
        <title>The Global Catalogue of Microorganisms (GCM) 10K type strain sequencing project: providing services to taxonomists for standard genome sequencing and annotation.</title>
        <authorList>
            <consortium name="The Broad Institute Genomics Platform"/>
            <consortium name="The Broad Institute Genome Sequencing Center for Infectious Disease"/>
            <person name="Wu L."/>
            <person name="Ma J."/>
        </authorList>
    </citation>
    <scope>NUCLEOTIDE SEQUENCE [LARGE SCALE GENOMIC DNA]</scope>
    <source>
        <strain evidence="4">DFY28</strain>
    </source>
</reference>
<keyword evidence="2" id="KW-0964">Secreted</keyword>
<proteinExistence type="predicted"/>
<accession>A0ABW4N231</accession>
<dbReference type="EMBL" id="JBHUEY010000001">
    <property type="protein sequence ID" value="MFD1782735.1"/>
    <property type="molecule type" value="Genomic_DNA"/>
</dbReference>
<dbReference type="Gene3D" id="2.150.10.10">
    <property type="entry name" value="Serralysin-like metalloprotease, C-terminal"/>
    <property type="match status" value="4"/>
</dbReference>
<evidence type="ECO:0000313" key="3">
    <source>
        <dbReference type="EMBL" id="MFD1782735.1"/>
    </source>
</evidence>
<keyword evidence="4" id="KW-1185">Reference proteome</keyword>
<organism evidence="3 4">
    <name type="scientific">Phenylobacterium terrae</name>
    <dbReference type="NCBI Taxonomy" id="2665495"/>
    <lineage>
        <taxon>Bacteria</taxon>
        <taxon>Pseudomonadati</taxon>
        <taxon>Pseudomonadota</taxon>
        <taxon>Alphaproteobacteria</taxon>
        <taxon>Caulobacterales</taxon>
        <taxon>Caulobacteraceae</taxon>
        <taxon>Phenylobacterium</taxon>
    </lineage>
</organism>
<evidence type="ECO:0000256" key="2">
    <source>
        <dbReference type="ARBA" id="ARBA00022525"/>
    </source>
</evidence>
<dbReference type="SUPFAM" id="SSF51120">
    <property type="entry name" value="beta-Roll"/>
    <property type="match status" value="2"/>
</dbReference>
<evidence type="ECO:0000256" key="1">
    <source>
        <dbReference type="ARBA" id="ARBA00004613"/>
    </source>
</evidence>
<comment type="caution">
    <text evidence="3">The sequence shown here is derived from an EMBL/GenBank/DDBJ whole genome shotgun (WGS) entry which is preliminary data.</text>
</comment>
<dbReference type="PANTHER" id="PTHR38340:SF1">
    <property type="entry name" value="S-LAYER PROTEIN"/>
    <property type="match status" value="1"/>
</dbReference>
<dbReference type="Pfam" id="PF00353">
    <property type="entry name" value="HemolysinCabind"/>
    <property type="match status" value="5"/>
</dbReference>
<dbReference type="PROSITE" id="PS00330">
    <property type="entry name" value="HEMOLYSIN_CALCIUM"/>
    <property type="match status" value="3"/>
</dbReference>
<gene>
    <name evidence="3" type="ORF">ACFSC0_04960</name>
</gene>
<comment type="subcellular location">
    <subcellularLocation>
        <location evidence="1">Secreted</location>
    </subcellularLocation>
</comment>
<dbReference type="InterPro" id="IPR018511">
    <property type="entry name" value="Hemolysin-typ_Ca-bd_CS"/>
</dbReference>
<dbReference type="InterPro" id="IPR001343">
    <property type="entry name" value="Hemolysn_Ca-bd"/>
</dbReference>
<dbReference type="Proteomes" id="UP001597237">
    <property type="component" value="Unassembled WGS sequence"/>
</dbReference>
<dbReference type="RefSeq" id="WP_377282407.1">
    <property type="nucleotide sequence ID" value="NZ_JBHRSI010000006.1"/>
</dbReference>
<dbReference type="InterPro" id="IPR011049">
    <property type="entry name" value="Serralysin-like_metalloprot_C"/>
</dbReference>
<dbReference type="PRINTS" id="PR00313">
    <property type="entry name" value="CABNDNGRPT"/>
</dbReference>
<dbReference type="PANTHER" id="PTHR38340">
    <property type="entry name" value="S-LAYER PROTEIN"/>
    <property type="match status" value="1"/>
</dbReference>
<protein>
    <submittedName>
        <fullName evidence="3">Calcium-binding protein</fullName>
    </submittedName>
</protein>
<dbReference type="InterPro" id="IPR050557">
    <property type="entry name" value="RTX_toxin/Mannuronan_C5-epim"/>
</dbReference>
<sequence>MATFTFESITQAQASTYGATDVLVFGAAGASASNATVAYQVTAATVTTPEVTNVVISHAGKSVTFPLATIGGDTAVFTAGTGQLMIGTAGNDTFTGSDLGDAIYAGNGDDDLYGAGGNDFIHGNIGDDDITGGSGNDTLVGGQGIDTIRGNTGNDYIVGNLGNDVLQGNEGNDTILGGQGDDNIQGNDGNDVIYGDLGDDTLSGADGDDTISGGGGADNITTGSGVNFAHGNVGNDTIAGGTGNDTLLGGQDDDVITTGTGSNWAQGNLGNDLITGNTGADTLSGGQGNDTLTGAAGNDVLLGDAGNDTIIGGLGQDTMTGGAGVDTFFFTGPLVGPPAVASESPATAGALDQITDWTVADFMDIGVAAVYDETASTLGWDDLLAAVNAEMAGTGTLTASAATENVIAVQQGSNVIVFMNLDATAGADTAVLLTNTNLDAISAANFVV</sequence>
<name>A0ABW4N231_9CAUL</name>
<evidence type="ECO:0000313" key="4">
    <source>
        <dbReference type="Proteomes" id="UP001597237"/>
    </source>
</evidence>